<keyword evidence="1" id="KW-0175">Coiled coil</keyword>
<feature type="compositionally biased region" description="Low complexity" evidence="2">
    <location>
        <begin position="1"/>
        <end position="27"/>
    </location>
</feature>
<dbReference type="Proteomes" id="UP000023152">
    <property type="component" value="Unassembled WGS sequence"/>
</dbReference>
<dbReference type="EMBL" id="ASPP01008318">
    <property type="protein sequence ID" value="ETO25729.1"/>
    <property type="molecule type" value="Genomic_DNA"/>
</dbReference>
<keyword evidence="3" id="KW-0436">Ligase</keyword>
<evidence type="ECO:0000313" key="3">
    <source>
        <dbReference type="EMBL" id="ETO25729.1"/>
    </source>
</evidence>
<gene>
    <name evidence="3" type="ORF">RFI_11408</name>
</gene>
<protein>
    <submittedName>
        <fullName evidence="3">DNA ligase 1</fullName>
    </submittedName>
</protein>
<comment type="caution">
    <text evidence="3">The sequence shown here is derived from an EMBL/GenBank/DDBJ whole genome shotgun (WGS) entry which is preliminary data.</text>
</comment>
<accession>X6NJ07</accession>
<feature type="coiled-coil region" evidence="1">
    <location>
        <begin position="211"/>
        <end position="245"/>
    </location>
</feature>
<name>X6NJ07_RETFI</name>
<feature type="region of interest" description="Disordered" evidence="2">
    <location>
        <begin position="301"/>
        <end position="352"/>
    </location>
</feature>
<feature type="compositionally biased region" description="Polar residues" evidence="2">
    <location>
        <begin position="340"/>
        <end position="352"/>
    </location>
</feature>
<dbReference type="AlphaFoldDB" id="X6NJ07"/>
<feature type="non-terminal residue" evidence="3">
    <location>
        <position position="352"/>
    </location>
</feature>
<organism evidence="3 4">
    <name type="scientific">Reticulomyxa filosa</name>
    <dbReference type="NCBI Taxonomy" id="46433"/>
    <lineage>
        <taxon>Eukaryota</taxon>
        <taxon>Sar</taxon>
        <taxon>Rhizaria</taxon>
        <taxon>Retaria</taxon>
        <taxon>Foraminifera</taxon>
        <taxon>Monothalamids</taxon>
        <taxon>Reticulomyxidae</taxon>
        <taxon>Reticulomyxa</taxon>
    </lineage>
</organism>
<evidence type="ECO:0000313" key="4">
    <source>
        <dbReference type="Proteomes" id="UP000023152"/>
    </source>
</evidence>
<dbReference type="GO" id="GO:0016874">
    <property type="term" value="F:ligase activity"/>
    <property type="evidence" value="ECO:0007669"/>
    <property type="project" value="UniProtKB-KW"/>
</dbReference>
<keyword evidence="4" id="KW-1185">Reference proteome</keyword>
<feature type="non-terminal residue" evidence="3">
    <location>
        <position position="1"/>
    </location>
</feature>
<sequence length="352" mass="38375">TTTTTTAAALPFVPSTNNNNNSNSNTTDGQSAIPSAATIPLIVDDGAHAPSLPGNVDECGHVPSASKDTTTRETGVTMVSDDINTTSNIGNVGNACTACTACTNASDARMTEIAVQVIPSFVPTSMPMPGLRTRRFSTIAPGVMIAQVIAGEGTTTGAAGAMTTTAMATMMNAPGMMSGMEQDAERMESLTSSTLPSLPHLSQLGSFSQVMNEASSDENEMMENENKLEKEFNAIERRLDKLRNERCIIMKLKLQSQFAKCKANIFTPVNRDKNEEEQQLKLKQIEREIADLKDMQKNLIQRGKYKKSKPIKDSIDIKDKEKEKDKEQERGRERERVLIGQQQSSMDEYSPQ</sequence>
<feature type="compositionally biased region" description="Basic and acidic residues" evidence="2">
    <location>
        <begin position="310"/>
        <end position="337"/>
    </location>
</feature>
<reference evidence="3 4" key="1">
    <citation type="journal article" date="2013" name="Curr. Biol.">
        <title>The Genome of the Foraminiferan Reticulomyxa filosa.</title>
        <authorList>
            <person name="Glockner G."/>
            <person name="Hulsmann N."/>
            <person name="Schleicher M."/>
            <person name="Noegel A.A."/>
            <person name="Eichinger L."/>
            <person name="Gallinger C."/>
            <person name="Pawlowski J."/>
            <person name="Sierra R."/>
            <person name="Euteneuer U."/>
            <person name="Pillet L."/>
            <person name="Moustafa A."/>
            <person name="Platzer M."/>
            <person name="Groth M."/>
            <person name="Szafranski K."/>
            <person name="Schliwa M."/>
        </authorList>
    </citation>
    <scope>NUCLEOTIDE SEQUENCE [LARGE SCALE GENOMIC DNA]</scope>
</reference>
<feature type="region of interest" description="Disordered" evidence="2">
    <location>
        <begin position="1"/>
        <end position="32"/>
    </location>
</feature>
<evidence type="ECO:0000256" key="1">
    <source>
        <dbReference type="SAM" id="Coils"/>
    </source>
</evidence>
<proteinExistence type="predicted"/>
<evidence type="ECO:0000256" key="2">
    <source>
        <dbReference type="SAM" id="MobiDB-lite"/>
    </source>
</evidence>